<accession>A0A8X6N9P0</accession>
<evidence type="ECO:0000313" key="3">
    <source>
        <dbReference type="Proteomes" id="UP000887013"/>
    </source>
</evidence>
<evidence type="ECO:0000256" key="1">
    <source>
        <dbReference type="SAM" id="Phobius"/>
    </source>
</evidence>
<sequence>MYAYLPPSHIYRCLFFAVYIFVQNPYLRMNKDNTLIQSSTNPNIQWINSGLSFQQLYLLASALRRLMLKWSYPDSMVNRITRVHWSRHLILLDSLCLFYLHVTTAPCTD</sequence>
<keyword evidence="1" id="KW-0812">Transmembrane</keyword>
<organism evidence="2 3">
    <name type="scientific">Nephila pilipes</name>
    <name type="common">Giant wood spider</name>
    <name type="synonym">Nephila maculata</name>
    <dbReference type="NCBI Taxonomy" id="299642"/>
    <lineage>
        <taxon>Eukaryota</taxon>
        <taxon>Metazoa</taxon>
        <taxon>Ecdysozoa</taxon>
        <taxon>Arthropoda</taxon>
        <taxon>Chelicerata</taxon>
        <taxon>Arachnida</taxon>
        <taxon>Araneae</taxon>
        <taxon>Araneomorphae</taxon>
        <taxon>Entelegynae</taxon>
        <taxon>Araneoidea</taxon>
        <taxon>Nephilidae</taxon>
        <taxon>Nephila</taxon>
    </lineage>
</organism>
<dbReference type="AlphaFoldDB" id="A0A8X6N9P0"/>
<gene>
    <name evidence="2" type="ORF">NPIL_32701</name>
</gene>
<dbReference type="Proteomes" id="UP000887013">
    <property type="component" value="Unassembled WGS sequence"/>
</dbReference>
<proteinExistence type="predicted"/>
<feature type="transmembrane region" description="Helical" evidence="1">
    <location>
        <begin position="9"/>
        <end position="26"/>
    </location>
</feature>
<evidence type="ECO:0000313" key="2">
    <source>
        <dbReference type="EMBL" id="GFT01383.1"/>
    </source>
</evidence>
<keyword evidence="1" id="KW-0472">Membrane</keyword>
<keyword evidence="1" id="KW-1133">Transmembrane helix</keyword>
<dbReference type="EMBL" id="BMAW01055543">
    <property type="protein sequence ID" value="GFT01383.1"/>
    <property type="molecule type" value="Genomic_DNA"/>
</dbReference>
<name>A0A8X6N9P0_NEPPI</name>
<protein>
    <submittedName>
        <fullName evidence="2">Uncharacterized protein</fullName>
    </submittedName>
</protein>
<reference evidence="2" key="1">
    <citation type="submission" date="2020-08" db="EMBL/GenBank/DDBJ databases">
        <title>Multicomponent nature underlies the extraordinary mechanical properties of spider dragline silk.</title>
        <authorList>
            <person name="Kono N."/>
            <person name="Nakamura H."/>
            <person name="Mori M."/>
            <person name="Yoshida Y."/>
            <person name="Ohtoshi R."/>
            <person name="Malay A.D."/>
            <person name="Moran D.A.P."/>
            <person name="Tomita M."/>
            <person name="Numata K."/>
            <person name="Arakawa K."/>
        </authorList>
    </citation>
    <scope>NUCLEOTIDE SEQUENCE</scope>
</reference>
<keyword evidence="3" id="KW-1185">Reference proteome</keyword>
<comment type="caution">
    <text evidence="2">The sequence shown here is derived from an EMBL/GenBank/DDBJ whole genome shotgun (WGS) entry which is preliminary data.</text>
</comment>